<comment type="caution">
    <text evidence="1">The sequence shown here is derived from an EMBL/GenBank/DDBJ whole genome shotgun (WGS) entry which is preliminary data.</text>
</comment>
<dbReference type="Proteomes" id="UP000821845">
    <property type="component" value="Chromosome 1"/>
</dbReference>
<name>A0ACB7TLC5_HYAAI</name>
<sequence length="212" mass="23360">MQAAVRKKERATRKRIPRRLRTAVESRRCEGRLADIDVLLGGRRETPGAPAAATRLVNKRPPSHPRKWARARAASCTKPLGAADGRDAHALAFTSQKEAGGGRKKTRLFCKERSRASPPPSGGTSLPQQRVSGRRRRARARVDDPGVQTASELRGEERVRGKKDGICRDAQSKPAASKPPSIGQHREKRPARQRAGRRDAYVEQAAAQHHKT</sequence>
<protein>
    <submittedName>
        <fullName evidence="1">Uncharacterized protein</fullName>
    </submittedName>
</protein>
<dbReference type="EMBL" id="CM023481">
    <property type="protein sequence ID" value="KAH6946819.1"/>
    <property type="molecule type" value="Genomic_DNA"/>
</dbReference>
<accession>A0ACB7TLC5</accession>
<gene>
    <name evidence="1" type="ORF">HPB50_015401</name>
</gene>
<proteinExistence type="predicted"/>
<evidence type="ECO:0000313" key="2">
    <source>
        <dbReference type="Proteomes" id="UP000821845"/>
    </source>
</evidence>
<evidence type="ECO:0000313" key="1">
    <source>
        <dbReference type="EMBL" id="KAH6946819.1"/>
    </source>
</evidence>
<reference evidence="1" key="1">
    <citation type="submission" date="2020-05" db="EMBL/GenBank/DDBJ databases">
        <title>Large-scale comparative analyses of tick genomes elucidate their genetic diversity and vector capacities.</title>
        <authorList>
            <person name="Jia N."/>
            <person name="Wang J."/>
            <person name="Shi W."/>
            <person name="Du L."/>
            <person name="Sun Y."/>
            <person name="Zhan W."/>
            <person name="Jiang J."/>
            <person name="Wang Q."/>
            <person name="Zhang B."/>
            <person name="Ji P."/>
            <person name="Sakyi L.B."/>
            <person name="Cui X."/>
            <person name="Yuan T."/>
            <person name="Jiang B."/>
            <person name="Yang W."/>
            <person name="Lam T.T.-Y."/>
            <person name="Chang Q."/>
            <person name="Ding S."/>
            <person name="Wang X."/>
            <person name="Zhu J."/>
            <person name="Ruan X."/>
            <person name="Zhao L."/>
            <person name="Wei J."/>
            <person name="Que T."/>
            <person name="Du C."/>
            <person name="Cheng J."/>
            <person name="Dai P."/>
            <person name="Han X."/>
            <person name="Huang E."/>
            <person name="Gao Y."/>
            <person name="Liu J."/>
            <person name="Shao H."/>
            <person name="Ye R."/>
            <person name="Li L."/>
            <person name="Wei W."/>
            <person name="Wang X."/>
            <person name="Wang C."/>
            <person name="Yang T."/>
            <person name="Huo Q."/>
            <person name="Li W."/>
            <person name="Guo W."/>
            <person name="Chen H."/>
            <person name="Zhou L."/>
            <person name="Ni X."/>
            <person name="Tian J."/>
            <person name="Zhou Y."/>
            <person name="Sheng Y."/>
            <person name="Liu T."/>
            <person name="Pan Y."/>
            <person name="Xia L."/>
            <person name="Li J."/>
            <person name="Zhao F."/>
            <person name="Cao W."/>
        </authorList>
    </citation>
    <scope>NUCLEOTIDE SEQUENCE</scope>
    <source>
        <strain evidence="1">Hyas-2018</strain>
    </source>
</reference>
<keyword evidence="2" id="KW-1185">Reference proteome</keyword>
<organism evidence="1 2">
    <name type="scientific">Hyalomma asiaticum</name>
    <name type="common">Tick</name>
    <dbReference type="NCBI Taxonomy" id="266040"/>
    <lineage>
        <taxon>Eukaryota</taxon>
        <taxon>Metazoa</taxon>
        <taxon>Ecdysozoa</taxon>
        <taxon>Arthropoda</taxon>
        <taxon>Chelicerata</taxon>
        <taxon>Arachnida</taxon>
        <taxon>Acari</taxon>
        <taxon>Parasitiformes</taxon>
        <taxon>Ixodida</taxon>
        <taxon>Ixodoidea</taxon>
        <taxon>Ixodidae</taxon>
        <taxon>Hyalomminae</taxon>
        <taxon>Hyalomma</taxon>
    </lineage>
</organism>